<dbReference type="PANTHER" id="PTHR46401">
    <property type="entry name" value="GLYCOSYLTRANSFERASE WBBK-RELATED"/>
    <property type="match status" value="1"/>
</dbReference>
<feature type="compositionally biased region" description="Basic and acidic residues" evidence="2">
    <location>
        <begin position="458"/>
        <end position="467"/>
    </location>
</feature>
<dbReference type="GO" id="GO:0016757">
    <property type="term" value="F:glycosyltransferase activity"/>
    <property type="evidence" value="ECO:0007669"/>
    <property type="project" value="TreeGrafter"/>
</dbReference>
<protein>
    <submittedName>
        <fullName evidence="4">Glycosyltransferase family 4 protein</fullName>
    </submittedName>
</protein>
<sequence>MRLRASRPMRILMVSPYPPLRDGIAAYALQHVAALRAAGHDVEVLSPAPSAAHYHLDLLTPGGVLALARRARGYDKLVVQFHPEVFYANASTRMRHARMSLALLAAVRASRRSEVFVHEIDYRVGRRRGPEGMAARRLWRSVDRMLVHTEVERDDLIRSFGLRPERIVVTEHGAHFMRRSSMSREAARRSLGIPEHEVVFLAIGFIQRHKGFDRAVRAFQGLGARGSSFHVVGSVRVDEPDYVAYLAELQELVEGTEGAHLHNQYVSDELFDRWLIASDVVVLPYRNIWSSGVLERALLYERRVITTAVGGLSHQAGARPGVTIVDERDLAAAMWREGGGATLSARRAEPWPEDGEDLRDRVQREVASRAARGRKAPQAGQGLAATARPSLAVQRVAPLMLPPPVSRRPGFAFVKRLVRVATAFEVDPLVEQVNALREATIRALERQEQTDPGSTSAGRHEHGRDPAAGRPPRR</sequence>
<keyword evidence="1" id="KW-0808">Transferase</keyword>
<dbReference type="Proteomes" id="UP000612893">
    <property type="component" value="Unassembled WGS sequence"/>
</dbReference>
<accession>A0A934K7I5</accession>
<dbReference type="GO" id="GO:0009103">
    <property type="term" value="P:lipopolysaccharide biosynthetic process"/>
    <property type="evidence" value="ECO:0007669"/>
    <property type="project" value="TreeGrafter"/>
</dbReference>
<dbReference type="Pfam" id="PF13692">
    <property type="entry name" value="Glyco_trans_1_4"/>
    <property type="match status" value="1"/>
</dbReference>
<reference evidence="4" key="1">
    <citation type="submission" date="2020-10" db="EMBL/GenBank/DDBJ databases">
        <title>Ca. Dormibacterota MAGs.</title>
        <authorList>
            <person name="Montgomery K."/>
        </authorList>
    </citation>
    <scope>NUCLEOTIDE SEQUENCE [LARGE SCALE GENOMIC DNA]</scope>
    <source>
        <strain evidence="4">SC8812_S17_10</strain>
    </source>
</reference>
<evidence type="ECO:0000259" key="3">
    <source>
        <dbReference type="Pfam" id="PF13579"/>
    </source>
</evidence>
<name>A0A934K7I5_9BACT</name>
<dbReference type="Pfam" id="PF13579">
    <property type="entry name" value="Glyco_trans_4_4"/>
    <property type="match status" value="1"/>
</dbReference>
<feature type="region of interest" description="Disordered" evidence="2">
    <location>
        <begin position="443"/>
        <end position="474"/>
    </location>
</feature>
<dbReference type="Gene3D" id="3.40.50.2000">
    <property type="entry name" value="Glycogen Phosphorylase B"/>
    <property type="match status" value="2"/>
</dbReference>
<dbReference type="EMBL" id="JAEKNR010000084">
    <property type="protein sequence ID" value="MBJ7597916.1"/>
    <property type="molecule type" value="Genomic_DNA"/>
</dbReference>
<gene>
    <name evidence="4" type="ORF">JF922_07490</name>
</gene>
<dbReference type="SUPFAM" id="SSF53756">
    <property type="entry name" value="UDP-Glycosyltransferase/glycogen phosphorylase"/>
    <property type="match status" value="1"/>
</dbReference>
<keyword evidence="5" id="KW-1185">Reference proteome</keyword>
<evidence type="ECO:0000313" key="4">
    <source>
        <dbReference type="EMBL" id="MBJ7597916.1"/>
    </source>
</evidence>
<evidence type="ECO:0000256" key="2">
    <source>
        <dbReference type="SAM" id="MobiDB-lite"/>
    </source>
</evidence>
<proteinExistence type="predicted"/>
<dbReference type="PANTHER" id="PTHR46401:SF2">
    <property type="entry name" value="GLYCOSYLTRANSFERASE WBBK-RELATED"/>
    <property type="match status" value="1"/>
</dbReference>
<dbReference type="CDD" id="cd03801">
    <property type="entry name" value="GT4_PimA-like"/>
    <property type="match status" value="1"/>
</dbReference>
<feature type="domain" description="Glycosyltransferase subfamily 4-like N-terminal" evidence="3">
    <location>
        <begin position="23"/>
        <end position="170"/>
    </location>
</feature>
<evidence type="ECO:0000256" key="1">
    <source>
        <dbReference type="ARBA" id="ARBA00022679"/>
    </source>
</evidence>
<evidence type="ECO:0000313" key="5">
    <source>
        <dbReference type="Proteomes" id="UP000612893"/>
    </source>
</evidence>
<organism evidence="4 5">
    <name type="scientific">Candidatus Nephthysia bennettiae</name>
    <dbReference type="NCBI Taxonomy" id="3127016"/>
    <lineage>
        <taxon>Bacteria</taxon>
        <taxon>Bacillati</taxon>
        <taxon>Candidatus Dormiibacterota</taxon>
        <taxon>Candidatus Dormibacteria</taxon>
        <taxon>Candidatus Dormibacterales</taxon>
        <taxon>Candidatus Dormibacteraceae</taxon>
        <taxon>Candidatus Nephthysia</taxon>
    </lineage>
</organism>
<dbReference type="AlphaFoldDB" id="A0A934K7I5"/>
<dbReference type="InterPro" id="IPR028098">
    <property type="entry name" value="Glyco_trans_4-like_N"/>
</dbReference>
<comment type="caution">
    <text evidence="4">The sequence shown here is derived from an EMBL/GenBank/DDBJ whole genome shotgun (WGS) entry which is preliminary data.</text>
</comment>